<organism evidence="1 2">
    <name type="scientific">Trichonephila inaurata madagascariensis</name>
    <dbReference type="NCBI Taxonomy" id="2747483"/>
    <lineage>
        <taxon>Eukaryota</taxon>
        <taxon>Metazoa</taxon>
        <taxon>Ecdysozoa</taxon>
        <taxon>Arthropoda</taxon>
        <taxon>Chelicerata</taxon>
        <taxon>Arachnida</taxon>
        <taxon>Araneae</taxon>
        <taxon>Araneomorphae</taxon>
        <taxon>Entelegynae</taxon>
        <taxon>Araneoidea</taxon>
        <taxon>Nephilidae</taxon>
        <taxon>Trichonephila</taxon>
        <taxon>Trichonephila inaurata</taxon>
    </lineage>
</organism>
<dbReference type="AlphaFoldDB" id="A0A8X6ID68"/>
<dbReference type="PANTHER" id="PTHR47331">
    <property type="entry name" value="PHD-TYPE DOMAIN-CONTAINING PROTEIN"/>
    <property type="match status" value="1"/>
</dbReference>
<dbReference type="PANTHER" id="PTHR47331:SF1">
    <property type="entry name" value="GAG-LIKE PROTEIN"/>
    <property type="match status" value="1"/>
</dbReference>
<comment type="caution">
    <text evidence="1">The sequence shown here is derived from an EMBL/GenBank/DDBJ whole genome shotgun (WGS) entry which is preliminary data.</text>
</comment>
<keyword evidence="2" id="KW-1185">Reference proteome</keyword>
<reference evidence="1" key="1">
    <citation type="submission" date="2020-08" db="EMBL/GenBank/DDBJ databases">
        <title>Multicomponent nature underlies the extraordinary mechanical properties of spider dragline silk.</title>
        <authorList>
            <person name="Kono N."/>
            <person name="Nakamura H."/>
            <person name="Mori M."/>
            <person name="Yoshida Y."/>
            <person name="Ohtoshi R."/>
            <person name="Malay A.D."/>
            <person name="Moran D.A.P."/>
            <person name="Tomita M."/>
            <person name="Numata K."/>
            <person name="Arakawa K."/>
        </authorList>
    </citation>
    <scope>NUCLEOTIDE SEQUENCE</scope>
</reference>
<evidence type="ECO:0000313" key="2">
    <source>
        <dbReference type="Proteomes" id="UP000886998"/>
    </source>
</evidence>
<gene>
    <name evidence="1" type="primary">AVEN_112328_1</name>
    <name evidence="1" type="ORF">TNIN_25251</name>
</gene>
<accession>A0A8X6ID68</accession>
<proteinExistence type="predicted"/>
<dbReference type="EMBL" id="BMAV01025394">
    <property type="protein sequence ID" value="GFS41229.1"/>
    <property type="molecule type" value="Genomic_DNA"/>
</dbReference>
<dbReference type="OrthoDB" id="6020750at2759"/>
<protein>
    <submittedName>
        <fullName evidence="1">Uncharacterized protein</fullName>
    </submittedName>
</protein>
<dbReference type="Proteomes" id="UP000886998">
    <property type="component" value="Unassembled WGS sequence"/>
</dbReference>
<sequence length="125" mass="14214">MRLILSTSWTRSLTLAKITKIRPVFVATAREGGKPSLNDVLHKGPSLIELIPDILDRFGLYPIVLSADIEKAFPQLVVVLEHRDFLRFFYPLEESREMVYQHCQVVFGVCLFKSILIGGCFKSFA</sequence>
<name>A0A8X6ID68_9ARAC</name>
<evidence type="ECO:0000313" key="1">
    <source>
        <dbReference type="EMBL" id="GFS41229.1"/>
    </source>
</evidence>